<feature type="domain" description="ABC-2 type transporter transmembrane" evidence="7">
    <location>
        <begin position="44"/>
        <end position="226"/>
    </location>
</feature>
<dbReference type="GO" id="GO:0005886">
    <property type="term" value="C:plasma membrane"/>
    <property type="evidence" value="ECO:0007669"/>
    <property type="project" value="UniProtKB-SubCell"/>
</dbReference>
<dbReference type="Proteomes" id="UP000177913">
    <property type="component" value="Unassembled WGS sequence"/>
</dbReference>
<sequence length="233" mass="26408">MKYLYKKELNYYLNNPIGYIVVVLFAVFANFLFVKDIFAIGSASMRSFFSILPWLFLIFVPALTMRILSEEKRVNTIEILLTLPVSEMQIVLAKLFALLTLIVIGLALTLGLPISLSFLTRMYLPEIIAGYLGSIFLAAFCISLSTFFSSLTKNQVVAFLASAISLFFLLVLGTEFTANVLPRSIQDFLVFFSPANHLQNFIKGVIDFRSVFYFVSFTMVFVFLTVVDLEKRN</sequence>
<evidence type="ECO:0000256" key="4">
    <source>
        <dbReference type="ARBA" id="ARBA00022989"/>
    </source>
</evidence>
<feature type="transmembrane region" description="Helical" evidence="6">
    <location>
        <begin position="48"/>
        <end position="69"/>
    </location>
</feature>
<evidence type="ECO:0000256" key="2">
    <source>
        <dbReference type="ARBA" id="ARBA00022475"/>
    </source>
</evidence>
<dbReference type="InterPro" id="IPR013525">
    <property type="entry name" value="ABC2_TM"/>
</dbReference>
<evidence type="ECO:0000256" key="1">
    <source>
        <dbReference type="ARBA" id="ARBA00004651"/>
    </source>
</evidence>
<organism evidence="8 9">
    <name type="scientific">Candidatus Roizmanbacteria bacterium RIFCSPHIGHO2_02_FULL_38_11</name>
    <dbReference type="NCBI Taxonomy" id="1802039"/>
    <lineage>
        <taxon>Bacteria</taxon>
        <taxon>Candidatus Roizmaniibacteriota</taxon>
    </lineage>
</organism>
<accession>A0A1F7H256</accession>
<keyword evidence="2" id="KW-1003">Cell membrane</keyword>
<dbReference type="PANTHER" id="PTHR30294">
    <property type="entry name" value="MEMBRANE COMPONENT OF ABC TRANSPORTER YHHJ-RELATED"/>
    <property type="match status" value="1"/>
</dbReference>
<evidence type="ECO:0000313" key="8">
    <source>
        <dbReference type="EMBL" id="OGK24984.1"/>
    </source>
</evidence>
<evidence type="ECO:0000256" key="5">
    <source>
        <dbReference type="ARBA" id="ARBA00023136"/>
    </source>
</evidence>
<dbReference type="PANTHER" id="PTHR30294:SF29">
    <property type="entry name" value="MULTIDRUG ABC TRANSPORTER PERMEASE YBHS-RELATED"/>
    <property type="match status" value="1"/>
</dbReference>
<feature type="transmembrane region" description="Helical" evidence="6">
    <location>
        <begin position="12"/>
        <end position="33"/>
    </location>
</feature>
<proteinExistence type="predicted"/>
<feature type="transmembrane region" description="Helical" evidence="6">
    <location>
        <begin position="90"/>
        <end position="116"/>
    </location>
</feature>
<dbReference type="AlphaFoldDB" id="A0A1F7H256"/>
<gene>
    <name evidence="8" type="ORF">A3C25_01175</name>
</gene>
<keyword evidence="3 6" id="KW-0812">Transmembrane</keyword>
<evidence type="ECO:0000256" key="6">
    <source>
        <dbReference type="SAM" id="Phobius"/>
    </source>
</evidence>
<keyword evidence="4 6" id="KW-1133">Transmembrane helix</keyword>
<protein>
    <recommendedName>
        <fullName evidence="7">ABC-2 type transporter transmembrane domain-containing protein</fullName>
    </recommendedName>
</protein>
<dbReference type="Pfam" id="PF12698">
    <property type="entry name" value="ABC2_membrane_3"/>
    <property type="match status" value="1"/>
</dbReference>
<reference evidence="8 9" key="1">
    <citation type="journal article" date="2016" name="Nat. Commun.">
        <title>Thousands of microbial genomes shed light on interconnected biogeochemical processes in an aquifer system.</title>
        <authorList>
            <person name="Anantharaman K."/>
            <person name="Brown C.T."/>
            <person name="Hug L.A."/>
            <person name="Sharon I."/>
            <person name="Castelle C.J."/>
            <person name="Probst A.J."/>
            <person name="Thomas B.C."/>
            <person name="Singh A."/>
            <person name="Wilkins M.J."/>
            <person name="Karaoz U."/>
            <person name="Brodie E.L."/>
            <person name="Williams K.H."/>
            <person name="Hubbard S.S."/>
            <person name="Banfield J.F."/>
        </authorList>
    </citation>
    <scope>NUCLEOTIDE SEQUENCE [LARGE SCALE GENOMIC DNA]</scope>
</reference>
<keyword evidence="5 6" id="KW-0472">Membrane</keyword>
<evidence type="ECO:0000259" key="7">
    <source>
        <dbReference type="Pfam" id="PF12698"/>
    </source>
</evidence>
<feature type="transmembrane region" description="Helical" evidence="6">
    <location>
        <begin position="156"/>
        <end position="174"/>
    </location>
</feature>
<dbReference type="EMBL" id="MFZO01000020">
    <property type="protein sequence ID" value="OGK24984.1"/>
    <property type="molecule type" value="Genomic_DNA"/>
</dbReference>
<feature type="transmembrane region" description="Helical" evidence="6">
    <location>
        <begin position="128"/>
        <end position="149"/>
    </location>
</feature>
<dbReference type="InterPro" id="IPR051449">
    <property type="entry name" value="ABC-2_transporter_component"/>
</dbReference>
<evidence type="ECO:0000256" key="3">
    <source>
        <dbReference type="ARBA" id="ARBA00022692"/>
    </source>
</evidence>
<feature type="transmembrane region" description="Helical" evidence="6">
    <location>
        <begin position="211"/>
        <end position="229"/>
    </location>
</feature>
<name>A0A1F7H256_9BACT</name>
<comment type="subcellular location">
    <subcellularLocation>
        <location evidence="1">Cell membrane</location>
        <topology evidence="1">Multi-pass membrane protein</topology>
    </subcellularLocation>
</comment>
<dbReference type="GO" id="GO:0140359">
    <property type="term" value="F:ABC-type transporter activity"/>
    <property type="evidence" value="ECO:0007669"/>
    <property type="project" value="InterPro"/>
</dbReference>
<comment type="caution">
    <text evidence="8">The sequence shown here is derived from an EMBL/GenBank/DDBJ whole genome shotgun (WGS) entry which is preliminary data.</text>
</comment>
<evidence type="ECO:0000313" key="9">
    <source>
        <dbReference type="Proteomes" id="UP000177913"/>
    </source>
</evidence>